<dbReference type="PANTHER" id="PTHR42834">
    <property type="entry name" value="ENDONUCLEASE/EXONUCLEASE/PHOSPHATASE FAMILY PROTEIN (AFU_ORTHOLOGUE AFUA_3G09210)"/>
    <property type="match status" value="1"/>
</dbReference>
<dbReference type="InterPro" id="IPR005135">
    <property type="entry name" value="Endo/exonuclease/phosphatase"/>
</dbReference>
<dbReference type="GO" id="GO:0004519">
    <property type="term" value="F:endonuclease activity"/>
    <property type="evidence" value="ECO:0007669"/>
    <property type="project" value="UniProtKB-KW"/>
</dbReference>
<protein>
    <submittedName>
        <fullName evidence="3">Endonuclease/exonuclease/phosphatase family protein</fullName>
    </submittedName>
</protein>
<feature type="compositionally biased region" description="Polar residues" evidence="1">
    <location>
        <begin position="362"/>
        <end position="375"/>
    </location>
</feature>
<keyword evidence="3" id="KW-0378">Hydrolase</keyword>
<proteinExistence type="predicted"/>
<sequence>MPSSAAQVAATTLAPDTLTVATCNVLNLALPEREFYANQAPYTRAQYERKTQWLGDRFQALNADILAVQEVWDEAAFAQSLAASGLHYHYAAVPGAENSEGRPGASGTPRVGLATRLKVLATRSFTDFPAGLGQPIPGLGIHTRFERPPLVATLQMKRGQILTVLTCHLKSKRPKFLLDANGNPLEDRDNPKIAALASLRSLVMRGVEATALRCLVIDLLRHTRMPLVVLGDFNDTPDSVTTQMISASAEVAYDRKARDRALFNAFDLLGDAALKKDVAYSHIHQGAPAVLDQVLVSEEFDPRSRHAVGDVRRVDYFNDHLHEGRDRSRSDHGFVRALLRMRAPSPSANTGDLSPDLDSAGTFEQSSDTPQKSSV</sequence>
<evidence type="ECO:0000256" key="1">
    <source>
        <dbReference type="SAM" id="MobiDB-lite"/>
    </source>
</evidence>
<keyword evidence="4" id="KW-1185">Reference proteome</keyword>
<reference evidence="3 4" key="1">
    <citation type="submission" date="2021-11" db="EMBL/GenBank/DDBJ databases">
        <title>Genome sequence.</title>
        <authorList>
            <person name="Sun Q."/>
        </authorList>
    </citation>
    <scope>NUCLEOTIDE SEQUENCE [LARGE SCALE GENOMIC DNA]</scope>
    <source>
        <strain evidence="3 4">KCTC 12005</strain>
    </source>
</reference>
<dbReference type="Proteomes" id="UP001199260">
    <property type="component" value="Unassembled WGS sequence"/>
</dbReference>
<dbReference type="AlphaFoldDB" id="A0AAW4XZX7"/>
<dbReference type="Gene3D" id="3.60.10.10">
    <property type="entry name" value="Endonuclease/exonuclease/phosphatase"/>
    <property type="match status" value="1"/>
</dbReference>
<keyword evidence="3" id="KW-0255">Endonuclease</keyword>
<name>A0AAW4XZX7_9BURK</name>
<gene>
    <name evidence="3" type="ORF">LPW39_17515</name>
</gene>
<dbReference type="RefSeq" id="WP_230778153.1">
    <property type="nucleotide sequence ID" value="NZ_JAJNCT010000021.1"/>
</dbReference>
<dbReference type="PANTHER" id="PTHR42834:SF1">
    <property type="entry name" value="ENDONUCLEASE_EXONUCLEASE_PHOSPHATASE FAMILY PROTEIN (AFU_ORTHOLOGUE AFUA_3G09210)"/>
    <property type="match status" value="1"/>
</dbReference>
<dbReference type="Pfam" id="PF03372">
    <property type="entry name" value="Exo_endo_phos"/>
    <property type="match status" value="1"/>
</dbReference>
<evidence type="ECO:0000313" key="4">
    <source>
        <dbReference type="Proteomes" id="UP001199260"/>
    </source>
</evidence>
<feature type="region of interest" description="Disordered" evidence="1">
    <location>
        <begin position="344"/>
        <end position="375"/>
    </location>
</feature>
<evidence type="ECO:0000259" key="2">
    <source>
        <dbReference type="Pfam" id="PF03372"/>
    </source>
</evidence>
<evidence type="ECO:0000313" key="3">
    <source>
        <dbReference type="EMBL" id="MCD2166922.1"/>
    </source>
</evidence>
<dbReference type="EMBL" id="JAJNCT010000021">
    <property type="protein sequence ID" value="MCD2166922.1"/>
    <property type="molecule type" value="Genomic_DNA"/>
</dbReference>
<feature type="domain" description="Endonuclease/exonuclease/phosphatase" evidence="2">
    <location>
        <begin position="52"/>
        <end position="332"/>
    </location>
</feature>
<comment type="caution">
    <text evidence="3">The sequence shown here is derived from an EMBL/GenBank/DDBJ whole genome shotgun (WGS) entry which is preliminary data.</text>
</comment>
<organism evidence="3 4">
    <name type="scientific">Comamonas koreensis</name>
    <dbReference type="NCBI Taxonomy" id="160825"/>
    <lineage>
        <taxon>Bacteria</taxon>
        <taxon>Pseudomonadati</taxon>
        <taxon>Pseudomonadota</taxon>
        <taxon>Betaproteobacteria</taxon>
        <taxon>Burkholderiales</taxon>
        <taxon>Comamonadaceae</taxon>
        <taxon>Comamonas</taxon>
    </lineage>
</organism>
<accession>A0AAW4XZX7</accession>
<keyword evidence="3" id="KW-0540">Nuclease</keyword>
<dbReference type="SUPFAM" id="SSF56219">
    <property type="entry name" value="DNase I-like"/>
    <property type="match status" value="1"/>
</dbReference>
<dbReference type="InterPro" id="IPR036691">
    <property type="entry name" value="Endo/exonu/phosph_ase_sf"/>
</dbReference>